<dbReference type="GO" id="GO:0006508">
    <property type="term" value="P:proteolysis"/>
    <property type="evidence" value="ECO:0007669"/>
    <property type="project" value="UniProtKB-KW"/>
</dbReference>
<evidence type="ECO:0000313" key="7">
    <source>
        <dbReference type="EMBL" id="GAI36846.1"/>
    </source>
</evidence>
<feature type="domain" description="Peptidase S8/S53" evidence="6">
    <location>
        <begin position="11"/>
        <end position="124"/>
    </location>
</feature>
<gene>
    <name evidence="7" type="ORF">S06H3_45925</name>
</gene>
<dbReference type="AlphaFoldDB" id="X1P331"/>
<comment type="similarity">
    <text evidence="1">Belongs to the peptidase S8 family.</text>
</comment>
<accession>X1P331</accession>
<organism evidence="7">
    <name type="scientific">marine sediment metagenome</name>
    <dbReference type="NCBI Taxonomy" id="412755"/>
    <lineage>
        <taxon>unclassified sequences</taxon>
        <taxon>metagenomes</taxon>
        <taxon>ecological metagenomes</taxon>
    </lineage>
</organism>
<evidence type="ECO:0000259" key="6">
    <source>
        <dbReference type="Pfam" id="PF00082"/>
    </source>
</evidence>
<dbReference type="PROSITE" id="PS51892">
    <property type="entry name" value="SUBTILASE"/>
    <property type="match status" value="1"/>
</dbReference>
<dbReference type="PROSITE" id="PS00138">
    <property type="entry name" value="SUBTILASE_SER"/>
    <property type="match status" value="1"/>
</dbReference>
<dbReference type="GO" id="GO:0004252">
    <property type="term" value="F:serine-type endopeptidase activity"/>
    <property type="evidence" value="ECO:0007669"/>
    <property type="project" value="InterPro"/>
</dbReference>
<dbReference type="SUPFAM" id="SSF52743">
    <property type="entry name" value="Subtilisin-like"/>
    <property type="match status" value="1"/>
</dbReference>
<evidence type="ECO:0000256" key="2">
    <source>
        <dbReference type="ARBA" id="ARBA00022670"/>
    </source>
</evidence>
<name>X1P331_9ZZZZ</name>
<dbReference type="InterPro" id="IPR050131">
    <property type="entry name" value="Peptidase_S8_subtilisin-like"/>
</dbReference>
<keyword evidence="2" id="KW-0645">Protease</keyword>
<dbReference type="PANTHER" id="PTHR43806:SF11">
    <property type="entry name" value="CEREVISIN-RELATED"/>
    <property type="match status" value="1"/>
</dbReference>
<dbReference type="InterPro" id="IPR036852">
    <property type="entry name" value="Peptidase_S8/S53_dom_sf"/>
</dbReference>
<feature type="region of interest" description="Disordered" evidence="5">
    <location>
        <begin position="33"/>
        <end position="58"/>
    </location>
</feature>
<keyword evidence="3" id="KW-0378">Hydrolase</keyword>
<sequence>CDLQYHTAAHSLLPPADAVGVISVGAIDQANWETGPQESFSSQGPTNDGRIKPDISGPDGVTRYAYGGVGRGYGTSYATPHVAGAASLVLSKYPECTAAQLQSTLESWAIDMDTPGKDNIYGSGRLNLLLFAPFGLLKDLKVYPNPFRPSEGHTRIVFDKLTPDARIRIFALSGELVANSGELRGEEMWVWDAKNREERKLARGIYIYLVTNSQGEKKIGKIAVVK</sequence>
<dbReference type="PANTHER" id="PTHR43806">
    <property type="entry name" value="PEPTIDASE S8"/>
    <property type="match status" value="1"/>
</dbReference>
<dbReference type="Pfam" id="PF00082">
    <property type="entry name" value="Peptidase_S8"/>
    <property type="match status" value="1"/>
</dbReference>
<dbReference type="InterPro" id="IPR023828">
    <property type="entry name" value="Peptidase_S8_Ser-AS"/>
</dbReference>
<reference evidence="7" key="1">
    <citation type="journal article" date="2014" name="Front. Microbiol.">
        <title>High frequency of phylogenetically diverse reductive dehalogenase-homologous genes in deep subseafloor sedimentary metagenomes.</title>
        <authorList>
            <person name="Kawai M."/>
            <person name="Futagami T."/>
            <person name="Toyoda A."/>
            <person name="Takaki Y."/>
            <person name="Nishi S."/>
            <person name="Hori S."/>
            <person name="Arai W."/>
            <person name="Tsubouchi T."/>
            <person name="Morono Y."/>
            <person name="Uchiyama I."/>
            <person name="Ito T."/>
            <person name="Fujiyama A."/>
            <person name="Inagaki F."/>
            <person name="Takami H."/>
        </authorList>
    </citation>
    <scope>NUCLEOTIDE SEQUENCE</scope>
    <source>
        <strain evidence="7">Expedition CK06-06</strain>
    </source>
</reference>
<dbReference type="InterPro" id="IPR000209">
    <property type="entry name" value="Peptidase_S8/S53_dom"/>
</dbReference>
<comment type="caution">
    <text evidence="7">The sequence shown here is derived from an EMBL/GenBank/DDBJ whole genome shotgun (WGS) entry which is preliminary data.</text>
</comment>
<protein>
    <recommendedName>
        <fullName evidence="6">Peptidase S8/S53 domain-containing protein</fullName>
    </recommendedName>
</protein>
<dbReference type="EMBL" id="BARV01028726">
    <property type="protein sequence ID" value="GAI36846.1"/>
    <property type="molecule type" value="Genomic_DNA"/>
</dbReference>
<dbReference type="Gene3D" id="2.60.40.4070">
    <property type="match status" value="1"/>
</dbReference>
<evidence type="ECO:0000256" key="1">
    <source>
        <dbReference type="ARBA" id="ARBA00011073"/>
    </source>
</evidence>
<feature type="compositionally biased region" description="Polar residues" evidence="5">
    <location>
        <begin position="33"/>
        <end position="46"/>
    </location>
</feature>
<dbReference type="InterPro" id="IPR026444">
    <property type="entry name" value="Secre_tail"/>
</dbReference>
<proteinExistence type="inferred from homology"/>
<dbReference type="Gene3D" id="3.40.50.200">
    <property type="entry name" value="Peptidase S8/S53 domain"/>
    <property type="match status" value="1"/>
</dbReference>
<feature type="non-terminal residue" evidence="7">
    <location>
        <position position="1"/>
    </location>
</feature>
<evidence type="ECO:0000256" key="5">
    <source>
        <dbReference type="SAM" id="MobiDB-lite"/>
    </source>
</evidence>
<keyword evidence="4" id="KW-0720">Serine protease</keyword>
<evidence type="ECO:0000256" key="3">
    <source>
        <dbReference type="ARBA" id="ARBA00022801"/>
    </source>
</evidence>
<dbReference type="NCBIfam" id="TIGR04183">
    <property type="entry name" value="Por_Secre_tail"/>
    <property type="match status" value="1"/>
</dbReference>
<evidence type="ECO:0000256" key="4">
    <source>
        <dbReference type="ARBA" id="ARBA00022825"/>
    </source>
</evidence>